<name>C7N6L1_SLAHD</name>
<organism evidence="8 9">
    <name type="scientific">Slackia heliotrinireducens (strain ATCC 29202 / DSM 20476 / NCTC 11029 / RHS 1)</name>
    <name type="common">Peptococcus heliotrinreducens</name>
    <dbReference type="NCBI Taxonomy" id="471855"/>
    <lineage>
        <taxon>Bacteria</taxon>
        <taxon>Bacillati</taxon>
        <taxon>Actinomycetota</taxon>
        <taxon>Coriobacteriia</taxon>
        <taxon>Eggerthellales</taxon>
        <taxon>Eggerthellaceae</taxon>
        <taxon>Slackia</taxon>
    </lineage>
</organism>
<comment type="pathway">
    <text evidence="1 6 7">Amino-acid biosynthesis; L-histidine biosynthesis; L-histidine from 5-phospho-alpha-D-ribose 1-diphosphate: step 6/9.</text>
</comment>
<dbReference type="PROSITE" id="PS00955">
    <property type="entry name" value="IGP_DEHYDRATASE_2"/>
    <property type="match status" value="1"/>
</dbReference>
<evidence type="ECO:0000256" key="6">
    <source>
        <dbReference type="HAMAP-Rule" id="MF_00076"/>
    </source>
</evidence>
<dbReference type="NCBIfam" id="NF002110">
    <property type="entry name" value="PRK00951.1-6"/>
    <property type="match status" value="1"/>
</dbReference>
<dbReference type="InterPro" id="IPR000807">
    <property type="entry name" value="ImidazoleglycerolP_deHydtase"/>
</dbReference>
<keyword evidence="5 6" id="KW-0456">Lyase</keyword>
<protein>
    <recommendedName>
        <fullName evidence="2 6">Imidazoleglycerol-phosphate dehydratase</fullName>
        <shortName evidence="6">IGPD</shortName>
        <ecNumber evidence="6 7">4.2.1.19</ecNumber>
    </recommendedName>
</protein>
<evidence type="ECO:0000256" key="1">
    <source>
        <dbReference type="ARBA" id="ARBA00005047"/>
    </source>
</evidence>
<gene>
    <name evidence="6" type="primary">hisB</name>
    <name evidence="8" type="ordered locus">Shel_15260</name>
</gene>
<dbReference type="UniPathway" id="UPA00031">
    <property type="reaction ID" value="UER00011"/>
</dbReference>
<dbReference type="STRING" id="471855.Shel_15260"/>
<dbReference type="Proteomes" id="UP000002026">
    <property type="component" value="Chromosome"/>
</dbReference>
<dbReference type="KEGG" id="shi:Shel_15260"/>
<sequence length="194" mass="21014">MRQAHVARATKETDIAIELELDGTGCVDVSTGVGFFDHMLDAFGRHGLFDLKVQAKGDIQVDDHHTVEDCGIVLGQAFAQAIGDKKGIRRFGSSYVPMDETLVLAAVDFSGRGQAYYEVPVATQKVGTFDTELAKEFFIAFAREAGVTLHVRLICGENSHHIIEAAFKACGRALREACEDDPRVEGVPSTKGSL</sequence>
<evidence type="ECO:0000256" key="2">
    <source>
        <dbReference type="ARBA" id="ARBA00016664"/>
    </source>
</evidence>
<dbReference type="PANTHER" id="PTHR23133">
    <property type="entry name" value="IMIDAZOLEGLYCEROL-PHOSPHATE DEHYDRATASE HIS7"/>
    <property type="match status" value="1"/>
</dbReference>
<dbReference type="NCBIfam" id="NF002114">
    <property type="entry name" value="PRK00951.2-4"/>
    <property type="match status" value="1"/>
</dbReference>
<keyword evidence="9" id="KW-1185">Reference proteome</keyword>
<dbReference type="NCBIfam" id="NF002111">
    <property type="entry name" value="PRK00951.2-1"/>
    <property type="match status" value="1"/>
</dbReference>
<dbReference type="Gene3D" id="3.30.230.40">
    <property type="entry name" value="Imidazole glycerol phosphate dehydratase, domain 1"/>
    <property type="match status" value="2"/>
</dbReference>
<dbReference type="GO" id="GO:0000105">
    <property type="term" value="P:L-histidine biosynthetic process"/>
    <property type="evidence" value="ECO:0007669"/>
    <property type="project" value="UniProtKB-UniRule"/>
</dbReference>
<keyword evidence="6" id="KW-0963">Cytoplasm</keyword>
<dbReference type="Pfam" id="PF00475">
    <property type="entry name" value="IGPD"/>
    <property type="match status" value="1"/>
</dbReference>
<dbReference type="SUPFAM" id="SSF54211">
    <property type="entry name" value="Ribosomal protein S5 domain 2-like"/>
    <property type="match status" value="2"/>
</dbReference>
<dbReference type="EC" id="4.2.1.19" evidence="6 7"/>
<dbReference type="InterPro" id="IPR038494">
    <property type="entry name" value="IGPD_sf"/>
</dbReference>
<dbReference type="EMBL" id="CP001684">
    <property type="protein sequence ID" value="ACV22546.1"/>
    <property type="molecule type" value="Genomic_DNA"/>
</dbReference>
<comment type="catalytic activity">
    <reaction evidence="6 7">
        <text>D-erythro-1-(imidazol-4-yl)glycerol 3-phosphate = 3-(imidazol-4-yl)-2-oxopropyl phosphate + H2O</text>
        <dbReference type="Rhea" id="RHEA:11040"/>
        <dbReference type="ChEBI" id="CHEBI:15377"/>
        <dbReference type="ChEBI" id="CHEBI:57766"/>
        <dbReference type="ChEBI" id="CHEBI:58278"/>
        <dbReference type="EC" id="4.2.1.19"/>
    </reaction>
</comment>
<dbReference type="FunFam" id="3.30.230.40:FF:000003">
    <property type="entry name" value="Imidazoleglycerol-phosphate dehydratase HisB"/>
    <property type="match status" value="1"/>
</dbReference>
<dbReference type="CDD" id="cd07914">
    <property type="entry name" value="IGPD"/>
    <property type="match status" value="1"/>
</dbReference>
<reference evidence="8 9" key="1">
    <citation type="journal article" date="2009" name="Stand. Genomic Sci.">
        <title>Complete genome sequence of Slackia heliotrinireducens type strain (RHS 1).</title>
        <authorList>
            <person name="Pukall R."/>
            <person name="Lapidus A."/>
            <person name="Nolan M."/>
            <person name="Copeland A."/>
            <person name="Glavina Del Rio T."/>
            <person name="Lucas S."/>
            <person name="Chen F."/>
            <person name="Tice H."/>
            <person name="Cheng J.F."/>
            <person name="Chertkov O."/>
            <person name="Bruce D."/>
            <person name="Goodwin L."/>
            <person name="Kuske C."/>
            <person name="Brettin T."/>
            <person name="Detter J.C."/>
            <person name="Han C."/>
            <person name="Pitluck S."/>
            <person name="Pati A."/>
            <person name="Mavrommatis K."/>
            <person name="Ivanova N."/>
            <person name="Ovchinnikova G."/>
            <person name="Chen A."/>
            <person name="Palaniappan K."/>
            <person name="Schneider S."/>
            <person name="Rohde M."/>
            <person name="Chain P."/>
            <person name="D'haeseleer P."/>
            <person name="Goker M."/>
            <person name="Bristow J."/>
            <person name="Eisen J.A."/>
            <person name="Markowitz V."/>
            <person name="Kyrpides N.C."/>
            <person name="Klenk H.P."/>
            <person name="Hugenholtz P."/>
        </authorList>
    </citation>
    <scope>NUCLEOTIDE SEQUENCE [LARGE SCALE GENOMIC DNA]</scope>
    <source>
        <strain evidence="9">ATCC 29202 / DSM 20476 / NCTC 11029 / RHS 1</strain>
    </source>
</reference>
<evidence type="ECO:0000256" key="3">
    <source>
        <dbReference type="ARBA" id="ARBA00022605"/>
    </source>
</evidence>
<evidence type="ECO:0000313" key="8">
    <source>
        <dbReference type="EMBL" id="ACV22546.1"/>
    </source>
</evidence>
<evidence type="ECO:0000256" key="7">
    <source>
        <dbReference type="RuleBase" id="RU000599"/>
    </source>
</evidence>
<keyword evidence="4 6" id="KW-0368">Histidine biosynthesis</keyword>
<dbReference type="RefSeq" id="WP_012798648.1">
    <property type="nucleotide sequence ID" value="NC_013165.1"/>
</dbReference>
<comment type="similarity">
    <text evidence="6 7">Belongs to the imidazoleglycerol-phosphate dehydratase family.</text>
</comment>
<dbReference type="InterPro" id="IPR020568">
    <property type="entry name" value="Ribosomal_Su5_D2-typ_SF"/>
</dbReference>
<dbReference type="FunFam" id="3.30.230.40:FF:000001">
    <property type="entry name" value="Imidazoleglycerol-phosphate dehydratase HisB"/>
    <property type="match status" value="1"/>
</dbReference>
<evidence type="ECO:0000313" key="9">
    <source>
        <dbReference type="Proteomes" id="UP000002026"/>
    </source>
</evidence>
<proteinExistence type="inferred from homology"/>
<dbReference type="NCBIfam" id="NF002109">
    <property type="entry name" value="PRK00951.1-5"/>
    <property type="match status" value="1"/>
</dbReference>
<dbReference type="HOGENOM" id="CLU_044308_2_0_11"/>
<keyword evidence="3 6" id="KW-0028">Amino-acid biosynthesis</keyword>
<accession>C7N6L1</accession>
<dbReference type="eggNOG" id="COG0131">
    <property type="taxonomic scope" value="Bacteria"/>
</dbReference>
<dbReference type="AlphaFoldDB" id="C7N6L1"/>
<comment type="subcellular location">
    <subcellularLocation>
        <location evidence="6 7">Cytoplasm</location>
    </subcellularLocation>
</comment>
<evidence type="ECO:0000256" key="4">
    <source>
        <dbReference type="ARBA" id="ARBA00023102"/>
    </source>
</evidence>
<evidence type="ECO:0000256" key="5">
    <source>
        <dbReference type="ARBA" id="ARBA00023239"/>
    </source>
</evidence>
<dbReference type="PROSITE" id="PS00954">
    <property type="entry name" value="IGP_DEHYDRATASE_1"/>
    <property type="match status" value="1"/>
</dbReference>
<dbReference type="HAMAP" id="MF_00076">
    <property type="entry name" value="HisB"/>
    <property type="match status" value="1"/>
</dbReference>
<dbReference type="InterPro" id="IPR020565">
    <property type="entry name" value="ImidazoleglycerP_deHydtase_CS"/>
</dbReference>
<dbReference type="GO" id="GO:0005737">
    <property type="term" value="C:cytoplasm"/>
    <property type="evidence" value="ECO:0007669"/>
    <property type="project" value="UniProtKB-SubCell"/>
</dbReference>
<dbReference type="PANTHER" id="PTHR23133:SF2">
    <property type="entry name" value="IMIDAZOLEGLYCEROL-PHOSPHATE DEHYDRATASE"/>
    <property type="match status" value="1"/>
</dbReference>
<dbReference type="GO" id="GO:0004424">
    <property type="term" value="F:imidazoleglycerol-phosphate dehydratase activity"/>
    <property type="evidence" value="ECO:0007669"/>
    <property type="project" value="UniProtKB-UniRule"/>
</dbReference>